<dbReference type="EMBL" id="UOGC01000091">
    <property type="protein sequence ID" value="VAX19515.1"/>
    <property type="molecule type" value="Genomic_DNA"/>
</dbReference>
<proteinExistence type="predicted"/>
<protein>
    <submittedName>
        <fullName evidence="1">Uncharacterized protein</fullName>
    </submittedName>
</protein>
<dbReference type="AlphaFoldDB" id="A0A3B1CKW9"/>
<organism evidence="1">
    <name type="scientific">hydrothermal vent metagenome</name>
    <dbReference type="NCBI Taxonomy" id="652676"/>
    <lineage>
        <taxon>unclassified sequences</taxon>
        <taxon>metagenomes</taxon>
        <taxon>ecological metagenomes</taxon>
    </lineage>
</organism>
<evidence type="ECO:0000313" key="1">
    <source>
        <dbReference type="EMBL" id="VAX19515.1"/>
    </source>
</evidence>
<name>A0A3B1CKW9_9ZZZZ</name>
<gene>
    <name evidence="1" type="ORF">MNBD_NITROSPINAE01-164</name>
</gene>
<reference evidence="1" key="1">
    <citation type="submission" date="2018-06" db="EMBL/GenBank/DDBJ databases">
        <authorList>
            <person name="Zhirakovskaya E."/>
        </authorList>
    </citation>
    <scope>NUCLEOTIDE SEQUENCE</scope>
</reference>
<sequence>MSFQNIKVPEKEGETLFVPPFKTYGDLLEENIEKRKNLLTQNKKLVPCAIEARKTTIEKAIAYTKGLGLNSTVPPALNAPIIATGHQPAIFHPGVMIKIVAMNKKAKELNATPLFITVDSDEFRGESFSVPEVSSKKLGKKNVTLLPAPNEQKIFEQVSAPSFEQIERVLKTELEDLSKSESLHMHAKALSCYLKRLSPDIFATAKTLADTLIIMRRVWDEPVAEGKGYLELPVSLLCDTPSFLAFAENIFENIEDFFNVYNGELAKYRKLRKLRYPANPFPDLAVRNDGWLETPFWGITEDTSRTRLFVKRDDNGKIILSTGDGTQTASVTDIASGSLKIRPKAITLTIYLRLFVLDLFIHGVGGAKYDTITDKIIERFYKITPPGYACISATMGLDVPIENPQEKIDVITKNIRLAEQNPEKVAGEDREDIAILAQKKNLLVEKMAHPETDRKTTGLMIKELNNKMKTLMAPEIKRLKETLSSLEESMGEWETARARDYPFFLTDPQKLRSLIP</sequence>
<accession>A0A3B1CKW9</accession>